<keyword evidence="4" id="KW-0808">Transferase</keyword>
<dbReference type="STRING" id="551987.SAMN05192549_101101"/>
<dbReference type="AlphaFoldDB" id="A0A1M7H9T2"/>
<dbReference type="Pfam" id="PF06580">
    <property type="entry name" value="His_kinase"/>
    <property type="match status" value="1"/>
</dbReference>
<dbReference type="PANTHER" id="PTHR34220">
    <property type="entry name" value="SENSOR HISTIDINE KINASE YPDA"/>
    <property type="match status" value="1"/>
</dbReference>
<feature type="transmembrane region" description="Helical" evidence="1">
    <location>
        <begin position="12"/>
        <end position="32"/>
    </location>
</feature>
<feature type="transmembrane region" description="Helical" evidence="1">
    <location>
        <begin position="80"/>
        <end position="101"/>
    </location>
</feature>
<evidence type="ECO:0000256" key="1">
    <source>
        <dbReference type="SAM" id="Phobius"/>
    </source>
</evidence>
<dbReference type="Proteomes" id="UP000184339">
    <property type="component" value="Unassembled WGS sequence"/>
</dbReference>
<keyword evidence="5" id="KW-1185">Reference proteome</keyword>
<keyword evidence="1" id="KW-1133">Transmembrane helix</keyword>
<proteinExistence type="predicted"/>
<protein>
    <submittedName>
        <fullName evidence="4">Histidine kinase</fullName>
    </submittedName>
</protein>
<dbReference type="InterPro" id="IPR003594">
    <property type="entry name" value="HATPase_dom"/>
</dbReference>
<dbReference type="GO" id="GO:0000155">
    <property type="term" value="F:phosphorelay sensor kinase activity"/>
    <property type="evidence" value="ECO:0007669"/>
    <property type="project" value="InterPro"/>
</dbReference>
<dbReference type="SUPFAM" id="SSF55874">
    <property type="entry name" value="ATPase domain of HSP90 chaperone/DNA topoisomerase II/histidine kinase"/>
    <property type="match status" value="1"/>
</dbReference>
<reference evidence="5" key="1">
    <citation type="submission" date="2016-11" db="EMBL/GenBank/DDBJ databases">
        <authorList>
            <person name="Varghese N."/>
            <person name="Submissions S."/>
        </authorList>
    </citation>
    <scope>NUCLEOTIDE SEQUENCE [LARGE SCALE GENOMIC DNA]</scope>
    <source>
        <strain evidence="5">Sac-22</strain>
    </source>
</reference>
<feature type="transmembrane region" description="Helical" evidence="1">
    <location>
        <begin position="44"/>
        <end position="68"/>
    </location>
</feature>
<evidence type="ECO:0000259" key="2">
    <source>
        <dbReference type="Pfam" id="PF02518"/>
    </source>
</evidence>
<dbReference type="InterPro" id="IPR010559">
    <property type="entry name" value="Sig_transdc_His_kin_internal"/>
</dbReference>
<evidence type="ECO:0000259" key="3">
    <source>
        <dbReference type="Pfam" id="PF06580"/>
    </source>
</evidence>
<evidence type="ECO:0000313" key="4">
    <source>
        <dbReference type="EMBL" id="SHM25158.1"/>
    </source>
</evidence>
<dbReference type="InterPro" id="IPR036890">
    <property type="entry name" value="HATPase_C_sf"/>
</dbReference>
<sequence length="361" mass="39986">MKSSSHSLVSSWRYVAGAWLAIALFDAIQTVVSMRAMGMHHAWLTLFIVTAASWAPWAVLTPAILALLQRFHLPSRDAAPWGAHIAACLAIGWVWATWAAMLEHQTNPFAYAAGPGSFELLWKSKFLGTLVIDVLLYGAVVTLALMLDAHNRLLHQRTASAQLAELLAQAQLSALKLQIEPHFIFNSLNAVTGLIREKKDNEAIAMIAALGDLLRRVTDQSERQFVSMEEEIEFLHKYLAIQQMRFAERLRYQIDIPDDLMKAQVPDFVVQALVENAIKHGIAKRARGGELKVAASRDGDTLALCVSNDGPPLPERLEERVGISNTRQRLLALYGNASDLTLQNHASTGVMATITLPYREH</sequence>
<gene>
    <name evidence="4" type="ORF">SAMN05192549_101101</name>
</gene>
<dbReference type="Pfam" id="PF02518">
    <property type="entry name" value="HATPase_c"/>
    <property type="match status" value="1"/>
</dbReference>
<dbReference type="EMBL" id="FRCX01000001">
    <property type="protein sequence ID" value="SHM25158.1"/>
    <property type="molecule type" value="Genomic_DNA"/>
</dbReference>
<dbReference type="Gene3D" id="3.30.565.10">
    <property type="entry name" value="Histidine kinase-like ATPase, C-terminal domain"/>
    <property type="match status" value="1"/>
</dbReference>
<feature type="domain" description="Signal transduction histidine kinase internal region" evidence="3">
    <location>
        <begin position="170"/>
        <end position="250"/>
    </location>
</feature>
<keyword evidence="4" id="KW-0418">Kinase</keyword>
<organism evidence="4 5">
    <name type="scientific">Duganella sacchari</name>
    <dbReference type="NCBI Taxonomy" id="551987"/>
    <lineage>
        <taxon>Bacteria</taxon>
        <taxon>Pseudomonadati</taxon>
        <taxon>Pseudomonadota</taxon>
        <taxon>Betaproteobacteria</taxon>
        <taxon>Burkholderiales</taxon>
        <taxon>Oxalobacteraceae</taxon>
        <taxon>Telluria group</taxon>
        <taxon>Duganella</taxon>
    </lineage>
</organism>
<keyword evidence="1" id="KW-0472">Membrane</keyword>
<dbReference type="PANTHER" id="PTHR34220:SF9">
    <property type="entry name" value="SIGNAL TRANSDUCTION HISTIDINE KINASE INTERNAL REGION DOMAIN-CONTAINING PROTEIN"/>
    <property type="match status" value="1"/>
</dbReference>
<feature type="domain" description="Histidine kinase/HSP90-like ATPase" evidence="2">
    <location>
        <begin position="269"/>
        <end position="358"/>
    </location>
</feature>
<keyword evidence="1" id="KW-0812">Transmembrane</keyword>
<dbReference type="InterPro" id="IPR050640">
    <property type="entry name" value="Bact_2-comp_sensor_kinase"/>
</dbReference>
<name>A0A1M7H9T2_9BURK</name>
<accession>A0A1M7H9T2</accession>
<dbReference type="GO" id="GO:0016020">
    <property type="term" value="C:membrane"/>
    <property type="evidence" value="ECO:0007669"/>
    <property type="project" value="InterPro"/>
</dbReference>
<feature type="transmembrane region" description="Helical" evidence="1">
    <location>
        <begin position="126"/>
        <end position="147"/>
    </location>
</feature>
<evidence type="ECO:0000313" key="5">
    <source>
        <dbReference type="Proteomes" id="UP000184339"/>
    </source>
</evidence>